<sequence length="435" mass="48662">MPTPMRSPIFLLLLSVPFSALRAQDIVTDDLAYFWEAYDAIRQEPDTNAHLPLFQELLQDRGTPGLKAIQQARRYTAEDYVAAIRNYPAYWESIRRNEARALAYIPEIAAGLQRFRQLYPDGASAAIYFEPGVFRTPGTAVDGVVVIGAELSFADTATVCWELPASMDYVRAYAQQNPIDGLVFLAVHEYVHTQQSAAYAYDLLSQSLFEGIPEFLASLSTGQASVQPAFAYGALHREEVLARFAEEMHNPFYYHWLYNSSDNEFGVRDLGYFVGYTLAEAYYEKQKDKTKAIKALVELDFESPAAVAALVEATGVFPEPLSVYQAAFDARRPVVEAVEGLGDNLESVPYGKAAMAVRFSEPMDRRFWSTGYGEAGESAFPAITALTFSEDGRTMVYEMDLEPGKAYDFVINSGYRTADLRPLQPKVVRFKTQPR</sequence>
<reference evidence="2 3" key="1">
    <citation type="submission" date="2019-08" db="EMBL/GenBank/DDBJ databases">
        <title>Genome of Phaeodactylibacter luteus.</title>
        <authorList>
            <person name="Bowman J.P."/>
        </authorList>
    </citation>
    <scope>NUCLEOTIDE SEQUENCE [LARGE SCALE GENOMIC DNA]</scope>
    <source>
        <strain evidence="2 3">KCTC 42180</strain>
    </source>
</reference>
<feature type="signal peptide" evidence="1">
    <location>
        <begin position="1"/>
        <end position="22"/>
    </location>
</feature>
<proteinExistence type="predicted"/>
<organism evidence="2 3">
    <name type="scientific">Phaeodactylibacter luteus</name>
    <dbReference type="NCBI Taxonomy" id="1564516"/>
    <lineage>
        <taxon>Bacteria</taxon>
        <taxon>Pseudomonadati</taxon>
        <taxon>Bacteroidota</taxon>
        <taxon>Saprospiria</taxon>
        <taxon>Saprospirales</taxon>
        <taxon>Haliscomenobacteraceae</taxon>
        <taxon>Phaeodactylibacter</taxon>
    </lineage>
</organism>
<name>A0A5C6S3I4_9BACT</name>
<dbReference type="Proteomes" id="UP000321580">
    <property type="component" value="Unassembled WGS sequence"/>
</dbReference>
<evidence type="ECO:0000313" key="2">
    <source>
        <dbReference type="EMBL" id="TXB68836.1"/>
    </source>
</evidence>
<accession>A0A5C6S3I4</accession>
<evidence type="ECO:0000313" key="3">
    <source>
        <dbReference type="Proteomes" id="UP000321580"/>
    </source>
</evidence>
<comment type="caution">
    <text evidence="2">The sequence shown here is derived from an EMBL/GenBank/DDBJ whole genome shotgun (WGS) entry which is preliminary data.</text>
</comment>
<dbReference type="OrthoDB" id="6402335at2"/>
<dbReference type="EMBL" id="VOOR01000003">
    <property type="protein sequence ID" value="TXB68836.1"/>
    <property type="molecule type" value="Genomic_DNA"/>
</dbReference>
<feature type="chain" id="PRO_5022770201" description="DUF2268 domain-containing protein" evidence="1">
    <location>
        <begin position="23"/>
        <end position="435"/>
    </location>
</feature>
<keyword evidence="3" id="KW-1185">Reference proteome</keyword>
<dbReference type="RefSeq" id="WP_147165722.1">
    <property type="nucleotide sequence ID" value="NZ_VOOR01000003.1"/>
</dbReference>
<evidence type="ECO:0008006" key="4">
    <source>
        <dbReference type="Google" id="ProtNLM"/>
    </source>
</evidence>
<evidence type="ECO:0000256" key="1">
    <source>
        <dbReference type="SAM" id="SignalP"/>
    </source>
</evidence>
<keyword evidence="1" id="KW-0732">Signal</keyword>
<protein>
    <recommendedName>
        <fullName evidence="4">DUF2268 domain-containing protein</fullName>
    </recommendedName>
</protein>
<gene>
    <name evidence="2" type="ORF">FRY97_01875</name>
</gene>
<dbReference type="AlphaFoldDB" id="A0A5C6S3I4"/>